<proteinExistence type="predicted"/>
<dbReference type="EMBL" id="JALJOR010000012">
    <property type="protein sequence ID" value="KAK9807635.1"/>
    <property type="molecule type" value="Genomic_DNA"/>
</dbReference>
<gene>
    <name evidence="4" type="ORF">WJX72_004975</name>
</gene>
<evidence type="ECO:0000313" key="5">
    <source>
        <dbReference type="Proteomes" id="UP001489004"/>
    </source>
</evidence>
<dbReference type="GO" id="GO:0030248">
    <property type="term" value="F:cellulose binding"/>
    <property type="evidence" value="ECO:0007669"/>
    <property type="project" value="InterPro"/>
</dbReference>
<evidence type="ECO:0000256" key="2">
    <source>
        <dbReference type="SAM" id="SignalP"/>
    </source>
</evidence>
<evidence type="ECO:0000313" key="4">
    <source>
        <dbReference type="EMBL" id="KAK9807635.1"/>
    </source>
</evidence>
<reference evidence="4 5" key="1">
    <citation type="journal article" date="2024" name="Nat. Commun.">
        <title>Phylogenomics reveals the evolutionary origins of lichenization in chlorophyte algae.</title>
        <authorList>
            <person name="Puginier C."/>
            <person name="Libourel C."/>
            <person name="Otte J."/>
            <person name="Skaloud P."/>
            <person name="Haon M."/>
            <person name="Grisel S."/>
            <person name="Petersen M."/>
            <person name="Berrin J.G."/>
            <person name="Delaux P.M."/>
            <person name="Dal Grande F."/>
            <person name="Keller J."/>
        </authorList>
    </citation>
    <scope>NUCLEOTIDE SEQUENCE [LARGE SCALE GENOMIC DNA]</scope>
    <source>
        <strain evidence="4 5">SAG 2043</strain>
    </source>
</reference>
<accession>A0AAW1PGW4</accession>
<feature type="domain" description="CBM1" evidence="3">
    <location>
        <begin position="231"/>
        <end position="280"/>
    </location>
</feature>
<dbReference type="PROSITE" id="PS51164">
    <property type="entry name" value="CBM1_2"/>
    <property type="match status" value="2"/>
</dbReference>
<organism evidence="4 5">
    <name type="scientific">[Myrmecia] bisecta</name>
    <dbReference type="NCBI Taxonomy" id="41462"/>
    <lineage>
        <taxon>Eukaryota</taxon>
        <taxon>Viridiplantae</taxon>
        <taxon>Chlorophyta</taxon>
        <taxon>core chlorophytes</taxon>
        <taxon>Trebouxiophyceae</taxon>
        <taxon>Trebouxiales</taxon>
        <taxon>Trebouxiaceae</taxon>
        <taxon>Myrmecia</taxon>
    </lineage>
</organism>
<comment type="caution">
    <text evidence="4">The sequence shown here is derived from an EMBL/GenBank/DDBJ whole genome shotgun (WGS) entry which is preliminary data.</text>
</comment>
<dbReference type="InterPro" id="IPR000254">
    <property type="entry name" value="CBD"/>
</dbReference>
<name>A0AAW1PGW4_9CHLO</name>
<keyword evidence="1 2" id="KW-0732">Signal</keyword>
<dbReference type="SMART" id="SM00236">
    <property type="entry name" value="fCBD"/>
    <property type="match status" value="2"/>
</dbReference>
<keyword evidence="5" id="KW-1185">Reference proteome</keyword>
<dbReference type="GO" id="GO:0005576">
    <property type="term" value="C:extracellular region"/>
    <property type="evidence" value="ECO:0007669"/>
    <property type="project" value="InterPro"/>
</dbReference>
<feature type="signal peptide" evidence="2">
    <location>
        <begin position="1"/>
        <end position="22"/>
    </location>
</feature>
<feature type="chain" id="PRO_5043676892" description="CBM1 domain-containing protein" evidence="2">
    <location>
        <begin position="23"/>
        <end position="319"/>
    </location>
</feature>
<feature type="domain" description="CBM1" evidence="3">
    <location>
        <begin position="172"/>
        <end position="218"/>
    </location>
</feature>
<evidence type="ECO:0000256" key="1">
    <source>
        <dbReference type="ARBA" id="ARBA00022729"/>
    </source>
</evidence>
<evidence type="ECO:0000259" key="3">
    <source>
        <dbReference type="PROSITE" id="PS51164"/>
    </source>
</evidence>
<dbReference type="GO" id="GO:0005975">
    <property type="term" value="P:carbohydrate metabolic process"/>
    <property type="evidence" value="ECO:0007669"/>
    <property type="project" value="InterPro"/>
</dbReference>
<dbReference type="Proteomes" id="UP001489004">
    <property type="component" value="Unassembled WGS sequence"/>
</dbReference>
<dbReference type="AlphaFoldDB" id="A0AAW1PGW4"/>
<sequence>MAQSVGLSALFCILVACTSVSAQKRSLLQCLNGPGSPNCGKIICPSDQNVPSINPAFDIKARSTPLGLSIGRVNVYTCTVVPAGAGFCGMYGNTGTGFGGLNLNTTTAQVNVTADYVDDAGTQRYAACSFKVIVDPYLAPLGAPAKAPAPAPSKATAASKGAPAPAPGAGIQTIVAFGQCGGLGAFAPSGAMEGPWAYTMCEAGYTCSRKTRYYYQCLRSGGTSQFIGGGDVVGQYSQCGGKSNAPEGQENNSGQWTGPLGYCAQGFTCTRTDDFYSQCRPSTDGSTSQPTAGVDLTMQAKWQVLEWATSPGSSSGPTS</sequence>
<protein>
    <recommendedName>
        <fullName evidence="3">CBM1 domain-containing protein</fullName>
    </recommendedName>
</protein>